<dbReference type="Proteomes" id="UP000595231">
    <property type="component" value="Chromosome"/>
</dbReference>
<sequence>MDLPTFLNEGLKNLIALLGVVAWPATVLFVVWLFRDEIRLKIQTLALMQAPGVNLQFGSGMRQAEQEAVEAHIRKPGANAQVQEEISSDDLRELSDVSAPSRPLVKIAAASRIVQFTFSDVVAELRKKAGKHGVTRDGIKKRRVDSMVEDLRTHRGMTEGLARMILKLKELRDIAAHDPYGVTAEDAMRYTKLAEDVKRGIWDLPDRDVT</sequence>
<dbReference type="EMBL" id="CP065997">
    <property type="protein sequence ID" value="QQB32789.1"/>
    <property type="molecule type" value="Genomic_DNA"/>
</dbReference>
<dbReference type="RefSeq" id="WP_198483289.1">
    <property type="nucleotide sequence ID" value="NZ_CP065997.1"/>
</dbReference>
<organism evidence="2 3">
    <name type="scientific">Achromobacter deleyi</name>
    <dbReference type="NCBI Taxonomy" id="1353891"/>
    <lineage>
        <taxon>Bacteria</taxon>
        <taxon>Pseudomonadati</taxon>
        <taxon>Pseudomonadota</taxon>
        <taxon>Betaproteobacteria</taxon>
        <taxon>Burkholderiales</taxon>
        <taxon>Alcaligenaceae</taxon>
        <taxon>Achromobacter</taxon>
    </lineage>
</organism>
<evidence type="ECO:0008006" key="4">
    <source>
        <dbReference type="Google" id="ProtNLM"/>
    </source>
</evidence>
<evidence type="ECO:0000313" key="3">
    <source>
        <dbReference type="Proteomes" id="UP000595231"/>
    </source>
</evidence>
<keyword evidence="1" id="KW-0472">Membrane</keyword>
<proteinExistence type="predicted"/>
<evidence type="ECO:0000313" key="2">
    <source>
        <dbReference type="EMBL" id="QQB32789.1"/>
    </source>
</evidence>
<accession>A0A7T4AZ79</accession>
<gene>
    <name evidence="2" type="ORF">I6I07_19275</name>
</gene>
<reference evidence="2 3" key="1">
    <citation type="submission" date="2020-12" db="EMBL/GenBank/DDBJ databases">
        <title>FDA dAtabase for Regulatory Grade micrObial Sequences (FDA-ARGOS): Supporting development and validation of Infectious Disease Dx tests.</title>
        <authorList>
            <person name="Sproer C."/>
            <person name="Gronow S."/>
            <person name="Severitt S."/>
            <person name="Schroder I."/>
            <person name="Tallon L."/>
            <person name="Sadzewicz L."/>
            <person name="Zhao X."/>
            <person name="Boylan J."/>
            <person name="Ott S."/>
            <person name="Bowen H."/>
            <person name="Vavikolanu K."/>
            <person name="Mehta A."/>
            <person name="Aluvathingal J."/>
            <person name="Nadendla S."/>
            <person name="Lowell S."/>
            <person name="Myers T."/>
            <person name="Yan Y."/>
            <person name="Sichtig H."/>
        </authorList>
    </citation>
    <scope>NUCLEOTIDE SEQUENCE [LARGE SCALE GENOMIC DNA]</scope>
    <source>
        <strain evidence="2 3">FDAARGOS_1050</strain>
    </source>
</reference>
<feature type="transmembrane region" description="Helical" evidence="1">
    <location>
        <begin position="14"/>
        <end position="34"/>
    </location>
</feature>
<name>A0A7T4AZ79_9BURK</name>
<keyword evidence="1" id="KW-1133">Transmembrane helix</keyword>
<protein>
    <recommendedName>
        <fullName evidence="4">DUF4145 domain-containing protein</fullName>
    </recommendedName>
</protein>
<keyword evidence="1" id="KW-0812">Transmembrane</keyword>
<evidence type="ECO:0000256" key="1">
    <source>
        <dbReference type="SAM" id="Phobius"/>
    </source>
</evidence>
<dbReference type="AlphaFoldDB" id="A0A7T4AZ79"/>